<protein>
    <recommendedName>
        <fullName evidence="3">Prepilin-type N-terminal cleavage/methylation domain-containing protein</fullName>
    </recommendedName>
</protein>
<dbReference type="InterPro" id="IPR012902">
    <property type="entry name" value="N_methyl_site"/>
</dbReference>
<evidence type="ECO:0000313" key="1">
    <source>
        <dbReference type="EMBL" id="ROZ86319.1"/>
    </source>
</evidence>
<accession>A0ABX9XJK5</accession>
<name>A0ABX9XJK5_9PSED</name>
<dbReference type="EMBL" id="RKKU01000005">
    <property type="protein sequence ID" value="ROZ86319.1"/>
    <property type="molecule type" value="Genomic_DNA"/>
</dbReference>
<organism evidence="1 2">
    <name type="scientific">Pseudomonas neustonica</name>
    <dbReference type="NCBI Taxonomy" id="2487346"/>
    <lineage>
        <taxon>Bacteria</taxon>
        <taxon>Pseudomonadati</taxon>
        <taxon>Pseudomonadota</taxon>
        <taxon>Gammaproteobacteria</taxon>
        <taxon>Pseudomonadales</taxon>
        <taxon>Pseudomonadaceae</taxon>
        <taxon>Pseudomonas</taxon>
    </lineage>
</organism>
<evidence type="ECO:0000313" key="2">
    <source>
        <dbReference type="Proteomes" id="UP000275199"/>
    </source>
</evidence>
<proteinExistence type="predicted"/>
<keyword evidence="2" id="KW-1185">Reference proteome</keyword>
<evidence type="ECO:0008006" key="3">
    <source>
        <dbReference type="Google" id="ProtNLM"/>
    </source>
</evidence>
<dbReference type="PROSITE" id="PS00409">
    <property type="entry name" value="PROKAR_NTER_METHYL"/>
    <property type="match status" value="1"/>
</dbReference>
<dbReference type="Proteomes" id="UP000275199">
    <property type="component" value="Unassembled WGS sequence"/>
</dbReference>
<dbReference type="RefSeq" id="WP_123888749.1">
    <property type="nucleotide sequence ID" value="NZ_RKKU01000005.1"/>
</dbReference>
<reference evidence="1 2" key="1">
    <citation type="submission" date="2018-11" db="EMBL/GenBank/DDBJ databases">
        <authorList>
            <person name="Jang G.I."/>
            <person name="Hwang C.Y."/>
        </authorList>
    </citation>
    <scope>NUCLEOTIDE SEQUENCE [LARGE SCALE GENOMIC DNA]</scope>
    <source>
        <strain evidence="1 2">SSM26</strain>
    </source>
</reference>
<comment type="caution">
    <text evidence="1">The sequence shown here is derived from an EMBL/GenBank/DDBJ whole genome shotgun (WGS) entry which is preliminary data.</text>
</comment>
<gene>
    <name evidence="1" type="ORF">EF096_06160</name>
</gene>
<sequence>MKLMSSAPHPRSRGFTLLELAALLAVLSGLVFALLYKTTDVSIQQALQNTDAALTAADQQLRQFAAWNGRLPCPDTDADGIENCAAGVTKGTLPYRTLGLAAVGYEVGEQGGRALRYGVYRNASIDADLAVAAERFKPTNADSTAYDLGNRNSLDLCVGLATAASRPVDTSHLFVSYDDTTRAGMAYMLASPGQADADNDGDRYDGLNSASASGFNAPRTPISNNYDDSVRGRGLIELFDLMHCDVAQRSLDLAANAIALEEENIAFAESNQDSADQGVLMNGVGTALAVWSLAQAAAGVSGASEVQGISIGLLAGVTATCPIPPFLGCALIPVYTAATAAAATGLGLNIAAAVLSGTALGLQITATALYVDIADKAGAPDTADTDLGITQAMVDSAFADYQQANADAQAAESAYAQAEAAYQAGPKSDADASRGALEAQIGLLPADAQTAARDNLYGFPRPGDIDPDNLPSDPVIGVESSIDAWYSAEQSAENLAGVDLVDGDGNPITDGSGNPVDLSADAQAAQESAQQRIEEAREALLASVECQANQPCPLRDNLGAAFDAHVDAYTADRDAWYELDQLRAAAENARSEADKAYDSYAALDCALQFNQDYDPSTNSCKAGAPGSGAGNAGNNALCDIASPSYDAAACADLQASQNSNPLCDSASQYYDAAACAALGTSSGPLSIFSGMDDLVRQLDSKGTVR</sequence>